<reference evidence="2 3" key="1">
    <citation type="submission" date="2023-09" db="EMBL/GenBank/DDBJ databases">
        <authorList>
            <person name="Page C.A."/>
            <person name="Perez-Diaz I.M."/>
        </authorList>
    </citation>
    <scope>NUCLEOTIDE SEQUENCE [LARGE SCALE GENOMIC DNA]</scope>
    <source>
        <strain evidence="2 3">Ll15</strain>
    </source>
</reference>
<dbReference type="EMBL" id="CP137624">
    <property type="protein sequence ID" value="WPK10296.1"/>
    <property type="molecule type" value="Genomic_DNA"/>
</dbReference>
<accession>A0ABZ0RTB2</accession>
<keyword evidence="1" id="KW-0175">Coiled coil</keyword>
<keyword evidence="2" id="KW-0067">ATP-binding</keyword>
<proteinExistence type="predicted"/>
<evidence type="ECO:0000313" key="3">
    <source>
        <dbReference type="Proteomes" id="UP001322664"/>
    </source>
</evidence>
<protein>
    <submittedName>
        <fullName evidence="2">Replicative DNA helicase</fullName>
    </submittedName>
</protein>
<gene>
    <name evidence="2" type="ORF">R6U77_10145</name>
</gene>
<feature type="coiled-coil region" evidence="1">
    <location>
        <begin position="179"/>
        <end position="241"/>
    </location>
</feature>
<evidence type="ECO:0000313" key="2">
    <source>
        <dbReference type="EMBL" id="WPK10296.1"/>
    </source>
</evidence>
<keyword evidence="3" id="KW-1185">Reference proteome</keyword>
<dbReference type="GO" id="GO:0004386">
    <property type="term" value="F:helicase activity"/>
    <property type="evidence" value="ECO:0007669"/>
    <property type="project" value="UniProtKB-KW"/>
</dbReference>
<keyword evidence="2" id="KW-0378">Hydrolase</keyword>
<keyword evidence="2" id="KW-0347">Helicase</keyword>
<sequence length="496" mass="59076">MEWSFDITTGLRERMRRIYLFEPLHELAAKQQKDDDGQDIDMRMLGLLTLLYFFEMKLMRESKVGIEEAANYLRPLIQKRYNVADERVHTLLLAVKEIFRPAKGLYKTYSFYNWETEKVEEIPFSFLKTDFFDVKENRQYYQLDDDGLELIFATKEYFQEFQLSIHQLMLRKLLEKGELQGALRQINEMRMDVEQLHERMEKLSHEIKRNIINMETQQRFMEVLQDRNLRLQRENTEFEELHKFIVDAKKASESTTNEEDMRAFRMLMKIEEALMAVHEQHRALLTHSLKLKQEALEAAEQSLYSIGVDNFNFDQEIVSEIVSTPLPLESMKGILAPFLKVGHKKMWSLLTIFSAQSWSEEEQSAELARYEEIIEEEKREQYAKQIRTLYGAYMKSMLAFAEGHQSWTVQGWLEHIKEKNDFSLDARYLYDFLLLCHHRSPLYKDSNNADEQSLHLLIEVTSLLGDRQLVIEELPNILQPTKRYSIQNLQFKWQEG</sequence>
<name>A0ABZ0RTB2_9BACI</name>
<organism evidence="2 3">
    <name type="scientific">Lysinibacillus louembei</name>
    <dbReference type="NCBI Taxonomy" id="1470088"/>
    <lineage>
        <taxon>Bacteria</taxon>
        <taxon>Bacillati</taxon>
        <taxon>Bacillota</taxon>
        <taxon>Bacilli</taxon>
        <taxon>Bacillales</taxon>
        <taxon>Bacillaceae</taxon>
        <taxon>Lysinibacillus</taxon>
    </lineage>
</organism>
<dbReference type="Proteomes" id="UP001322664">
    <property type="component" value="Chromosome"/>
</dbReference>
<evidence type="ECO:0000256" key="1">
    <source>
        <dbReference type="SAM" id="Coils"/>
    </source>
</evidence>
<dbReference type="RefSeq" id="WP_319835566.1">
    <property type="nucleotide sequence ID" value="NZ_CP137624.1"/>
</dbReference>
<keyword evidence="2" id="KW-0547">Nucleotide-binding</keyword>